<feature type="compositionally biased region" description="Basic and acidic residues" evidence="1">
    <location>
        <begin position="163"/>
        <end position="181"/>
    </location>
</feature>
<feature type="compositionally biased region" description="Low complexity" evidence="1">
    <location>
        <begin position="182"/>
        <end position="194"/>
    </location>
</feature>
<feature type="region of interest" description="Disordered" evidence="1">
    <location>
        <begin position="1"/>
        <end position="24"/>
    </location>
</feature>
<feature type="compositionally biased region" description="Acidic residues" evidence="1">
    <location>
        <begin position="74"/>
        <end position="89"/>
    </location>
</feature>
<dbReference type="Proteomes" id="UP000789595">
    <property type="component" value="Unassembled WGS sequence"/>
</dbReference>
<comment type="caution">
    <text evidence="2">The sequence shown here is derived from an EMBL/GenBank/DDBJ whole genome shotgun (WGS) entry which is preliminary data.</text>
</comment>
<dbReference type="EMBL" id="CAKKNE010000005">
    <property type="protein sequence ID" value="CAH0378159.1"/>
    <property type="molecule type" value="Genomic_DNA"/>
</dbReference>
<proteinExistence type="predicted"/>
<feature type="region of interest" description="Disordered" evidence="1">
    <location>
        <begin position="57"/>
        <end position="96"/>
    </location>
</feature>
<evidence type="ECO:0000313" key="2">
    <source>
        <dbReference type="EMBL" id="CAH0378159.1"/>
    </source>
</evidence>
<evidence type="ECO:0000313" key="3">
    <source>
        <dbReference type="Proteomes" id="UP000789595"/>
    </source>
</evidence>
<keyword evidence="3" id="KW-1185">Reference proteome</keyword>
<feature type="compositionally biased region" description="Basic residues" evidence="1">
    <location>
        <begin position="1"/>
        <end position="13"/>
    </location>
</feature>
<accession>A0A8J2X6K2</accession>
<gene>
    <name evidence="2" type="ORF">PECAL_5P26790</name>
</gene>
<feature type="compositionally biased region" description="Basic and acidic residues" evidence="1">
    <location>
        <begin position="240"/>
        <end position="268"/>
    </location>
</feature>
<sequence length="324" mass="36436">MFGKPKKRPASARRRAEADEEDDPEVRALMAQIHEMAAQVYENQQLIEELEAHPKFAGCPKVPEPPRLRVPEAVDGDALPDGDAADGEDFNPGSELMVLDGDELKPITAVDEKAREEYGEALVRLEPSDKEFLRDLAQGAGKENSRLLGEDRPRPVTQGRRLRGADDERKPVRRGDRRRAGDVATAPRNPSRSSTSRRREEEAEAPRRTRSGRREDASRRSSGRRGDEAEAPASARRSGRRGDEDEAPRRLAIGRDEDEAPSRRTERRTARRRSPRDSPQDSRDDDSRAGAPRRAANDDDDDEYMGWPDARTRSRGHAERKDRG</sequence>
<feature type="compositionally biased region" description="Basic and acidic residues" evidence="1">
    <location>
        <begin position="310"/>
        <end position="324"/>
    </location>
</feature>
<feature type="compositionally biased region" description="Basic and acidic residues" evidence="1">
    <location>
        <begin position="143"/>
        <end position="154"/>
    </location>
</feature>
<protein>
    <submittedName>
        <fullName evidence="2">Uncharacterized protein</fullName>
    </submittedName>
</protein>
<dbReference type="AlphaFoldDB" id="A0A8J2X6K2"/>
<evidence type="ECO:0000256" key="1">
    <source>
        <dbReference type="SAM" id="MobiDB-lite"/>
    </source>
</evidence>
<name>A0A8J2X6K2_9STRA</name>
<organism evidence="2 3">
    <name type="scientific">Pelagomonas calceolata</name>
    <dbReference type="NCBI Taxonomy" id="35677"/>
    <lineage>
        <taxon>Eukaryota</taxon>
        <taxon>Sar</taxon>
        <taxon>Stramenopiles</taxon>
        <taxon>Ochrophyta</taxon>
        <taxon>Pelagophyceae</taxon>
        <taxon>Pelagomonadales</taxon>
        <taxon>Pelagomonadaceae</taxon>
        <taxon>Pelagomonas</taxon>
    </lineage>
</organism>
<feature type="region of interest" description="Disordered" evidence="1">
    <location>
        <begin position="135"/>
        <end position="324"/>
    </location>
</feature>
<feature type="compositionally biased region" description="Basic and acidic residues" evidence="1">
    <location>
        <begin position="197"/>
        <end position="228"/>
    </location>
</feature>
<feature type="compositionally biased region" description="Basic and acidic residues" evidence="1">
    <location>
        <begin position="275"/>
        <end position="288"/>
    </location>
</feature>
<reference evidence="2" key="1">
    <citation type="submission" date="2021-11" db="EMBL/GenBank/DDBJ databases">
        <authorList>
            <consortium name="Genoscope - CEA"/>
            <person name="William W."/>
        </authorList>
    </citation>
    <scope>NUCLEOTIDE SEQUENCE</scope>
</reference>